<gene>
    <name evidence="1" type="ORF">MENTE1834_LOCUS2151</name>
</gene>
<protein>
    <submittedName>
        <fullName evidence="1">Uncharacterized protein</fullName>
    </submittedName>
</protein>
<evidence type="ECO:0000313" key="2">
    <source>
        <dbReference type="Proteomes" id="UP001497535"/>
    </source>
</evidence>
<name>A0ACB0XQH7_MELEN</name>
<dbReference type="Proteomes" id="UP001497535">
    <property type="component" value="Unassembled WGS sequence"/>
</dbReference>
<comment type="caution">
    <text evidence="1">The sequence shown here is derived from an EMBL/GenBank/DDBJ whole genome shotgun (WGS) entry which is preliminary data.</text>
</comment>
<proteinExistence type="predicted"/>
<organism evidence="1 2">
    <name type="scientific">Meloidogyne enterolobii</name>
    <name type="common">Root-knot nematode worm</name>
    <name type="synonym">Meloidogyne mayaguensis</name>
    <dbReference type="NCBI Taxonomy" id="390850"/>
    <lineage>
        <taxon>Eukaryota</taxon>
        <taxon>Metazoa</taxon>
        <taxon>Ecdysozoa</taxon>
        <taxon>Nematoda</taxon>
        <taxon>Chromadorea</taxon>
        <taxon>Rhabditida</taxon>
        <taxon>Tylenchina</taxon>
        <taxon>Tylenchomorpha</taxon>
        <taxon>Tylenchoidea</taxon>
        <taxon>Meloidogynidae</taxon>
        <taxon>Meloidogyninae</taxon>
        <taxon>Meloidogyne</taxon>
    </lineage>
</organism>
<accession>A0ACB0XQH7</accession>
<reference evidence="1" key="1">
    <citation type="submission" date="2023-11" db="EMBL/GenBank/DDBJ databases">
        <authorList>
            <person name="Poullet M."/>
        </authorList>
    </citation>
    <scope>NUCLEOTIDE SEQUENCE</scope>
    <source>
        <strain evidence="1">E1834</strain>
    </source>
</reference>
<sequence length="391" mass="45691">MKIYNLLLLNFCLLQLILLLFGMNPEEGPSGTQSGWIYQEEGSGSQQSAELEVYNQLTEQIGTFVQNYADLNTCDGIEARHLDNYDNVEEITSVADHDQFSHLLQIYSDLDKENSKDSQNITNVGEQYENLDKAYKDLLNESIEINGNLSPFMVDGCIQYQRYNKMEQQVIKNLISAIQNNINEQIGIINDMQKLYDFVNHHNFNQAIQFEEQISKSEQPIELFLALSRLRRQTQKLVYQFEYLEPLPDIEVRKLNPKSSGFGHEITNVLEQIDNLLYAYAELSEADKFDESLRSSLNERNQNQDKGINQQINKLNDSRQKRKDKKIKIIKDMRKLHDYLYEKYIEHLISILEHRQIEVAKICREDQHGQVGESQKKIKTKSKKNKSRNRN</sequence>
<dbReference type="EMBL" id="CAVMJV010000002">
    <property type="protein sequence ID" value="CAK5012541.1"/>
    <property type="molecule type" value="Genomic_DNA"/>
</dbReference>
<evidence type="ECO:0000313" key="1">
    <source>
        <dbReference type="EMBL" id="CAK5012541.1"/>
    </source>
</evidence>
<keyword evidence="2" id="KW-1185">Reference proteome</keyword>